<accession>A0ABP0WG09</accession>
<dbReference type="Proteomes" id="UP001497444">
    <property type="component" value="Chromosome 18"/>
</dbReference>
<proteinExistence type="inferred from homology"/>
<feature type="domain" description="PITH" evidence="2">
    <location>
        <begin position="66"/>
        <end position="238"/>
    </location>
</feature>
<dbReference type="SUPFAM" id="SSF49785">
    <property type="entry name" value="Galactose-binding domain-like"/>
    <property type="match status" value="1"/>
</dbReference>
<comment type="similarity">
    <text evidence="1">Belongs to the PITHD1 family.</text>
</comment>
<dbReference type="PROSITE" id="PS51532">
    <property type="entry name" value="PITH"/>
    <property type="match status" value="1"/>
</dbReference>
<evidence type="ECO:0000313" key="3">
    <source>
        <dbReference type="EMBL" id="CAK9265805.1"/>
    </source>
</evidence>
<evidence type="ECO:0000259" key="2">
    <source>
        <dbReference type="PROSITE" id="PS51532"/>
    </source>
</evidence>
<dbReference type="PANTHER" id="PTHR12175">
    <property type="entry name" value="AD039 HT014 THIOREDOXIN FAMILY TRP26"/>
    <property type="match status" value="1"/>
</dbReference>
<dbReference type="InterPro" id="IPR008979">
    <property type="entry name" value="Galactose-bd-like_sf"/>
</dbReference>
<dbReference type="Pfam" id="PF06201">
    <property type="entry name" value="PITH"/>
    <property type="match status" value="1"/>
</dbReference>
<organism evidence="3 4">
    <name type="scientific">Sphagnum jensenii</name>
    <dbReference type="NCBI Taxonomy" id="128206"/>
    <lineage>
        <taxon>Eukaryota</taxon>
        <taxon>Viridiplantae</taxon>
        <taxon>Streptophyta</taxon>
        <taxon>Embryophyta</taxon>
        <taxon>Bryophyta</taxon>
        <taxon>Sphagnophytina</taxon>
        <taxon>Sphagnopsida</taxon>
        <taxon>Sphagnales</taxon>
        <taxon>Sphagnaceae</taxon>
        <taxon>Sphagnum</taxon>
    </lineage>
</organism>
<dbReference type="PANTHER" id="PTHR12175:SF5">
    <property type="entry name" value="OS03G0795500 PROTEIN"/>
    <property type="match status" value="1"/>
</dbReference>
<gene>
    <name evidence="3" type="ORF">CSSPJE1EN1_LOCUS11283</name>
</gene>
<dbReference type="Gene3D" id="2.60.120.470">
    <property type="entry name" value="PITH domain"/>
    <property type="match status" value="1"/>
</dbReference>
<sequence length="238" mass="26755">MILVCVCVYFAEIFLNEHCHIHFFSEVFSSPLYTADRQTQTKQPERSGSRQEATVCFRMATAVVTAPVVAARGQVDLVECIDWQSVECLNEKSTHTFVNALKQGYREDNGLHLESDADEQLLLYIPFNQVVKLHSLIIKGPPDEGPRTLKLFANRQSMGFSNVNDFPINDAVTVSLEHLEGKPVPLKYVKFQNVRSLTVFIEDNQGSSDCTQVQKLAIIGSTVETTNMSELKKINNEN</sequence>
<dbReference type="InterPro" id="IPR037047">
    <property type="entry name" value="PITH_dom_sf"/>
</dbReference>
<evidence type="ECO:0000256" key="1">
    <source>
        <dbReference type="ARBA" id="ARBA00025788"/>
    </source>
</evidence>
<dbReference type="EMBL" id="OZ020113">
    <property type="protein sequence ID" value="CAK9265805.1"/>
    <property type="molecule type" value="Genomic_DNA"/>
</dbReference>
<keyword evidence="4" id="KW-1185">Reference proteome</keyword>
<dbReference type="InterPro" id="IPR010400">
    <property type="entry name" value="PITH_dom"/>
</dbReference>
<evidence type="ECO:0000313" key="4">
    <source>
        <dbReference type="Proteomes" id="UP001497444"/>
    </source>
</evidence>
<dbReference type="InterPro" id="IPR045099">
    <property type="entry name" value="PITH1-like"/>
</dbReference>
<protein>
    <recommendedName>
        <fullName evidence="2">PITH domain-containing protein</fullName>
    </recommendedName>
</protein>
<reference evidence="3" key="1">
    <citation type="submission" date="2024-02" db="EMBL/GenBank/DDBJ databases">
        <authorList>
            <consortium name="ELIXIR-Norway"/>
            <consortium name="Elixir Norway"/>
        </authorList>
    </citation>
    <scope>NUCLEOTIDE SEQUENCE</scope>
</reference>
<name>A0ABP0WG09_9BRYO</name>